<dbReference type="EMBL" id="JAKOGI010000261">
    <property type="protein sequence ID" value="KAJ8438282.1"/>
    <property type="molecule type" value="Genomic_DNA"/>
</dbReference>
<dbReference type="GO" id="GO:0005783">
    <property type="term" value="C:endoplasmic reticulum"/>
    <property type="evidence" value="ECO:0007669"/>
    <property type="project" value="TreeGrafter"/>
</dbReference>
<evidence type="ECO:0000256" key="1">
    <source>
        <dbReference type="ARBA" id="ARBA00004141"/>
    </source>
</evidence>
<feature type="transmembrane region" description="Helical" evidence="7">
    <location>
        <begin position="262"/>
        <end position="283"/>
    </location>
</feature>
<dbReference type="GO" id="GO:0016020">
    <property type="term" value="C:membrane"/>
    <property type="evidence" value="ECO:0007669"/>
    <property type="project" value="UniProtKB-SubCell"/>
</dbReference>
<evidence type="ECO:0000256" key="5">
    <source>
        <dbReference type="ARBA" id="ARBA00023136"/>
    </source>
</evidence>
<feature type="transmembrane region" description="Helical" evidence="7">
    <location>
        <begin position="88"/>
        <end position="106"/>
    </location>
</feature>
<keyword evidence="5 7" id="KW-0472">Membrane</keyword>
<proteinExistence type="predicted"/>
<feature type="transmembrane region" description="Helical" evidence="7">
    <location>
        <begin position="161"/>
        <end position="180"/>
    </location>
</feature>
<dbReference type="OrthoDB" id="286734at2759"/>
<evidence type="ECO:0000313" key="8">
    <source>
        <dbReference type="EMBL" id="KAJ8438282.1"/>
    </source>
</evidence>
<keyword evidence="9" id="KW-1185">Reference proteome</keyword>
<name>A0A9Q1QDL7_9CARY</name>
<evidence type="ECO:0008006" key="10">
    <source>
        <dbReference type="Google" id="ProtNLM"/>
    </source>
</evidence>
<evidence type="ECO:0000313" key="9">
    <source>
        <dbReference type="Proteomes" id="UP001153076"/>
    </source>
</evidence>
<accession>A0A9Q1QDL7</accession>
<gene>
    <name evidence="8" type="ORF">Cgig2_003745</name>
</gene>
<sequence>MDLDLPSMAATIGVSVPVLRFLLCFVATIPISSFWRFVPRTVPRHIYSASTGALLSYLSFGFSSNLHFVVSMLIGYISMAVYRPKCGIITFFGAFGYLIGCHVYYMSGDAWKEGGIDATGALMVLTLKVISCAMNYQDGLLKDEDLREAQKKFRLLKMPSLIEYVGFCLCCGSHFAGPVYEMKDYLDWTEGKGLWSETVKQPSPYGAVARALVQAAICMGLYLYLVPHFPLSTFTNPLYGEWGFWKKLGYQYMCGFTARWKYYFIWSISEAAIIISGFGFSGWTDTNPPKPKWDRAKNADILGVELATSAVQIPLDWNIQVSTWLRHYVYERLVPKGKKAGFFQLLATQTVSAIWHGLYPGYIIFFVQSALMIAGSRGVLLIPLSLSCLASSTSPQNAPVIYRWQHAVSSGLLKKIMTLVNFAYTLLVLNYSAVGFMVLSLHETLTAYGSVYYIGTIIPIVIILLGYVIKPPKPARSRPQKKEQ</sequence>
<organism evidence="8 9">
    <name type="scientific">Carnegiea gigantea</name>
    <dbReference type="NCBI Taxonomy" id="171969"/>
    <lineage>
        <taxon>Eukaryota</taxon>
        <taxon>Viridiplantae</taxon>
        <taxon>Streptophyta</taxon>
        <taxon>Embryophyta</taxon>
        <taxon>Tracheophyta</taxon>
        <taxon>Spermatophyta</taxon>
        <taxon>Magnoliopsida</taxon>
        <taxon>eudicotyledons</taxon>
        <taxon>Gunneridae</taxon>
        <taxon>Pentapetalae</taxon>
        <taxon>Caryophyllales</taxon>
        <taxon>Cactineae</taxon>
        <taxon>Cactaceae</taxon>
        <taxon>Cactoideae</taxon>
        <taxon>Echinocereeae</taxon>
        <taxon>Carnegiea</taxon>
    </lineage>
</organism>
<dbReference type="GO" id="GO:0019432">
    <property type="term" value="P:triglyceride biosynthetic process"/>
    <property type="evidence" value="ECO:0007669"/>
    <property type="project" value="TreeGrafter"/>
</dbReference>
<keyword evidence="6" id="KW-0012">Acyltransferase</keyword>
<keyword evidence="2" id="KW-0808">Transferase</keyword>
<evidence type="ECO:0000256" key="6">
    <source>
        <dbReference type="ARBA" id="ARBA00023315"/>
    </source>
</evidence>
<reference evidence="8" key="1">
    <citation type="submission" date="2022-04" db="EMBL/GenBank/DDBJ databases">
        <title>Carnegiea gigantea Genome sequencing and assembly v2.</title>
        <authorList>
            <person name="Copetti D."/>
            <person name="Sanderson M.J."/>
            <person name="Burquez A."/>
            <person name="Wojciechowski M.F."/>
        </authorList>
    </citation>
    <scope>NUCLEOTIDE SEQUENCE</scope>
    <source>
        <strain evidence="8">SGP5-SGP5p</strain>
        <tissue evidence="8">Aerial part</tissue>
    </source>
</reference>
<evidence type="ECO:0000256" key="7">
    <source>
        <dbReference type="SAM" id="Phobius"/>
    </source>
</evidence>
<feature type="transmembrane region" description="Helical" evidence="7">
    <location>
        <begin position="205"/>
        <end position="225"/>
    </location>
</feature>
<feature type="transmembrane region" description="Helical" evidence="7">
    <location>
        <begin position="419"/>
        <end position="439"/>
    </location>
</feature>
<protein>
    <recommendedName>
        <fullName evidence="10">1-acylglycerophosphocholine O-acyltransferase</fullName>
    </recommendedName>
</protein>
<keyword evidence="3 7" id="KW-0812">Transmembrane</keyword>
<dbReference type="GO" id="GO:0030258">
    <property type="term" value="P:lipid modification"/>
    <property type="evidence" value="ECO:0007669"/>
    <property type="project" value="TreeGrafter"/>
</dbReference>
<comment type="caution">
    <text evidence="8">The sequence shown here is derived from an EMBL/GenBank/DDBJ whole genome shotgun (WGS) entry which is preliminary data.</text>
</comment>
<dbReference type="GO" id="GO:0016746">
    <property type="term" value="F:acyltransferase activity"/>
    <property type="evidence" value="ECO:0007669"/>
    <property type="project" value="UniProtKB-KW"/>
</dbReference>
<dbReference type="AlphaFoldDB" id="A0A9Q1QDL7"/>
<evidence type="ECO:0000256" key="4">
    <source>
        <dbReference type="ARBA" id="ARBA00022989"/>
    </source>
</evidence>
<evidence type="ECO:0000256" key="2">
    <source>
        <dbReference type="ARBA" id="ARBA00022679"/>
    </source>
</evidence>
<feature type="transmembrane region" description="Helical" evidence="7">
    <location>
        <begin position="55"/>
        <end position="76"/>
    </location>
</feature>
<dbReference type="InterPro" id="IPR049941">
    <property type="entry name" value="LPLAT_7/PORCN-like"/>
</dbReference>
<dbReference type="Proteomes" id="UP001153076">
    <property type="component" value="Unassembled WGS sequence"/>
</dbReference>
<evidence type="ECO:0000256" key="3">
    <source>
        <dbReference type="ARBA" id="ARBA00022692"/>
    </source>
</evidence>
<feature type="transmembrane region" description="Helical" evidence="7">
    <location>
        <begin position="451"/>
        <end position="469"/>
    </location>
</feature>
<comment type="subcellular location">
    <subcellularLocation>
        <location evidence="1">Membrane</location>
        <topology evidence="1">Multi-pass membrane protein</topology>
    </subcellularLocation>
</comment>
<dbReference type="InterPro" id="IPR004299">
    <property type="entry name" value="MBOAT_fam"/>
</dbReference>
<feature type="transmembrane region" description="Helical" evidence="7">
    <location>
        <begin position="12"/>
        <end position="35"/>
    </location>
</feature>
<dbReference type="PANTHER" id="PTHR13906:SF4">
    <property type="entry name" value="LYSOPHOSPHOLIPID ACYLTRANSFERASE 6"/>
    <property type="match status" value="1"/>
</dbReference>
<dbReference type="Pfam" id="PF03062">
    <property type="entry name" value="MBOAT"/>
    <property type="match status" value="1"/>
</dbReference>
<dbReference type="PANTHER" id="PTHR13906">
    <property type="entry name" value="PORCUPINE"/>
    <property type="match status" value="1"/>
</dbReference>
<dbReference type="GO" id="GO:0008654">
    <property type="term" value="P:phospholipid biosynthetic process"/>
    <property type="evidence" value="ECO:0007669"/>
    <property type="project" value="TreeGrafter"/>
</dbReference>
<keyword evidence="4 7" id="KW-1133">Transmembrane helix</keyword>